<sequence length="80" mass="9338">MNGSRDGRQEEFIYSTTEEKTPIHGRTAAYLLTRHTFGPTGVLFDGQLRMPFELFMSQTDDDIEEITKYCLDCLLFLRRI</sequence>
<keyword evidence="2" id="KW-1185">Reference proteome</keyword>
<proteinExistence type="predicted"/>
<dbReference type="Proteomes" id="UP001066276">
    <property type="component" value="Chromosome 6"/>
</dbReference>
<protein>
    <submittedName>
        <fullName evidence="1">Uncharacterized protein</fullName>
    </submittedName>
</protein>
<evidence type="ECO:0000313" key="2">
    <source>
        <dbReference type="Proteomes" id="UP001066276"/>
    </source>
</evidence>
<comment type="caution">
    <text evidence="1">The sequence shown here is derived from an EMBL/GenBank/DDBJ whole genome shotgun (WGS) entry which is preliminary data.</text>
</comment>
<name>A0AAV7Q2P0_PLEWA</name>
<dbReference type="EMBL" id="JANPWB010000010">
    <property type="protein sequence ID" value="KAJ1134656.1"/>
    <property type="molecule type" value="Genomic_DNA"/>
</dbReference>
<dbReference type="AlphaFoldDB" id="A0AAV7Q2P0"/>
<gene>
    <name evidence="1" type="ORF">NDU88_001107</name>
</gene>
<evidence type="ECO:0000313" key="1">
    <source>
        <dbReference type="EMBL" id="KAJ1134656.1"/>
    </source>
</evidence>
<reference evidence="1" key="1">
    <citation type="journal article" date="2022" name="bioRxiv">
        <title>Sequencing and chromosome-scale assembly of the giantPleurodeles waltlgenome.</title>
        <authorList>
            <person name="Brown T."/>
            <person name="Elewa A."/>
            <person name="Iarovenko S."/>
            <person name="Subramanian E."/>
            <person name="Araus A.J."/>
            <person name="Petzold A."/>
            <person name="Susuki M."/>
            <person name="Suzuki K.-i.T."/>
            <person name="Hayashi T."/>
            <person name="Toyoda A."/>
            <person name="Oliveira C."/>
            <person name="Osipova E."/>
            <person name="Leigh N.D."/>
            <person name="Simon A."/>
            <person name="Yun M.H."/>
        </authorList>
    </citation>
    <scope>NUCLEOTIDE SEQUENCE</scope>
    <source>
        <strain evidence="1">20211129_DDA</strain>
        <tissue evidence="1">Liver</tissue>
    </source>
</reference>
<organism evidence="1 2">
    <name type="scientific">Pleurodeles waltl</name>
    <name type="common">Iberian ribbed newt</name>
    <dbReference type="NCBI Taxonomy" id="8319"/>
    <lineage>
        <taxon>Eukaryota</taxon>
        <taxon>Metazoa</taxon>
        <taxon>Chordata</taxon>
        <taxon>Craniata</taxon>
        <taxon>Vertebrata</taxon>
        <taxon>Euteleostomi</taxon>
        <taxon>Amphibia</taxon>
        <taxon>Batrachia</taxon>
        <taxon>Caudata</taxon>
        <taxon>Salamandroidea</taxon>
        <taxon>Salamandridae</taxon>
        <taxon>Pleurodelinae</taxon>
        <taxon>Pleurodeles</taxon>
    </lineage>
</organism>
<accession>A0AAV7Q2P0</accession>